<gene>
    <name evidence="1" type="ORF">GCM10010994_31230</name>
</gene>
<dbReference type="Pfam" id="PF03837">
    <property type="entry name" value="RecT"/>
    <property type="match status" value="1"/>
</dbReference>
<dbReference type="RefSeq" id="WP_188610097.1">
    <property type="nucleotide sequence ID" value="NZ_BMGG01000005.1"/>
</dbReference>
<evidence type="ECO:0000313" key="1">
    <source>
        <dbReference type="EMBL" id="GGC70453.1"/>
    </source>
</evidence>
<sequence>MNALAPAASVAISSPTWDGRMLSLIRRTVAADTNEDEFNLFIHMCRAVRLDPLRKQIYAFVFSKDDAKKRRMSIVTAIDGFRTIAERTGNYRPDEDEPTYETDEALVSDLNPAGLIKATVRVWKFSHGAWHKVTASAYWSEYAPIKDQWAYDDAERKRKPTGAKELDQSGNWPKMPRHMLAKVAEALAVRKAWPDDFSNVYIHEEVDRTRAIDLTPAELAEHGAAEIRLERIGGPSILVDWLDNEPLAGIPVGSFADRCMAFLQENGDQPAAVAMWQSRNREALRQFWSHNPSDSFEVKKEIERITSAIDGTAE</sequence>
<accession>A0A916UEW6</accession>
<dbReference type="AlphaFoldDB" id="A0A916UEW6"/>
<dbReference type="GO" id="GO:0003677">
    <property type="term" value="F:DNA binding"/>
    <property type="evidence" value="ECO:0007669"/>
    <property type="project" value="InterPro"/>
</dbReference>
<protein>
    <submittedName>
        <fullName evidence="1">Phage recombination protein Bet</fullName>
    </submittedName>
</protein>
<dbReference type="NCBIfam" id="TIGR01913">
    <property type="entry name" value="bet_lambda"/>
    <property type="match status" value="1"/>
</dbReference>
<comment type="caution">
    <text evidence="1">The sequence shown here is derived from an EMBL/GenBank/DDBJ whole genome shotgun (WGS) entry which is preliminary data.</text>
</comment>
<dbReference type="InterPro" id="IPR010183">
    <property type="entry name" value="Phage_lambda_Bet"/>
</dbReference>
<reference evidence="1" key="1">
    <citation type="journal article" date="2014" name="Int. J. Syst. Evol. Microbiol.">
        <title>Complete genome sequence of Corynebacterium casei LMG S-19264T (=DSM 44701T), isolated from a smear-ripened cheese.</title>
        <authorList>
            <consortium name="US DOE Joint Genome Institute (JGI-PGF)"/>
            <person name="Walter F."/>
            <person name="Albersmeier A."/>
            <person name="Kalinowski J."/>
            <person name="Ruckert C."/>
        </authorList>
    </citation>
    <scope>NUCLEOTIDE SEQUENCE</scope>
    <source>
        <strain evidence="1">CGMCC 1.12919</strain>
    </source>
</reference>
<keyword evidence="2" id="KW-1185">Reference proteome</keyword>
<proteinExistence type="predicted"/>
<dbReference type="EMBL" id="BMGG01000005">
    <property type="protein sequence ID" value="GGC70453.1"/>
    <property type="molecule type" value="Genomic_DNA"/>
</dbReference>
<dbReference type="Proteomes" id="UP000637002">
    <property type="component" value="Unassembled WGS sequence"/>
</dbReference>
<name>A0A916UEW6_9HYPH</name>
<dbReference type="GO" id="GO:0006310">
    <property type="term" value="P:DNA recombination"/>
    <property type="evidence" value="ECO:0007669"/>
    <property type="project" value="InterPro"/>
</dbReference>
<dbReference type="InterPro" id="IPR018330">
    <property type="entry name" value="RecT_fam"/>
</dbReference>
<evidence type="ECO:0000313" key="2">
    <source>
        <dbReference type="Proteomes" id="UP000637002"/>
    </source>
</evidence>
<organism evidence="1 2">
    <name type="scientific">Chelatococcus reniformis</name>
    <dbReference type="NCBI Taxonomy" id="1494448"/>
    <lineage>
        <taxon>Bacteria</taxon>
        <taxon>Pseudomonadati</taxon>
        <taxon>Pseudomonadota</taxon>
        <taxon>Alphaproteobacteria</taxon>
        <taxon>Hyphomicrobiales</taxon>
        <taxon>Chelatococcaceae</taxon>
        <taxon>Chelatococcus</taxon>
    </lineage>
</organism>
<reference evidence="1" key="2">
    <citation type="submission" date="2020-09" db="EMBL/GenBank/DDBJ databases">
        <authorList>
            <person name="Sun Q."/>
            <person name="Zhou Y."/>
        </authorList>
    </citation>
    <scope>NUCLEOTIDE SEQUENCE</scope>
    <source>
        <strain evidence="1">CGMCC 1.12919</strain>
    </source>
</reference>